<feature type="signal peptide" evidence="1">
    <location>
        <begin position="1"/>
        <end position="18"/>
    </location>
</feature>
<sequence length="132" mass="15206">MKKMYFLLLLTGSILAFNQHSIAQKEPLTSKTATKDKGYTVLNPGELIVIYKYAHLAHSPKETEKYAPTYFFTSNASDVLQPLTKSNLKKAFPNNHPFHDALDATIKEDKELINYDNFHKMYKVSWILKQHS</sequence>
<accession>A0A6N8JEE6</accession>
<evidence type="ECO:0000313" key="2">
    <source>
        <dbReference type="EMBL" id="MVT42841.1"/>
    </source>
</evidence>
<organism evidence="2 3">
    <name type="scientific">Chitinophaga oryziterrae</name>
    <dbReference type="NCBI Taxonomy" id="1031224"/>
    <lineage>
        <taxon>Bacteria</taxon>
        <taxon>Pseudomonadati</taxon>
        <taxon>Bacteroidota</taxon>
        <taxon>Chitinophagia</taxon>
        <taxon>Chitinophagales</taxon>
        <taxon>Chitinophagaceae</taxon>
        <taxon>Chitinophaga</taxon>
    </lineage>
</organism>
<keyword evidence="3" id="KW-1185">Reference proteome</keyword>
<dbReference type="EMBL" id="WRXO01000005">
    <property type="protein sequence ID" value="MVT42841.1"/>
    <property type="molecule type" value="Genomic_DNA"/>
</dbReference>
<keyword evidence="1" id="KW-0732">Signal</keyword>
<dbReference type="Proteomes" id="UP000468388">
    <property type="component" value="Unassembled WGS sequence"/>
</dbReference>
<evidence type="ECO:0000256" key="1">
    <source>
        <dbReference type="SAM" id="SignalP"/>
    </source>
</evidence>
<dbReference type="OrthoDB" id="946740at2"/>
<feature type="chain" id="PRO_5026660453" evidence="1">
    <location>
        <begin position="19"/>
        <end position="132"/>
    </location>
</feature>
<name>A0A6N8JEE6_9BACT</name>
<gene>
    <name evidence="2" type="ORF">GO495_19760</name>
</gene>
<evidence type="ECO:0000313" key="3">
    <source>
        <dbReference type="Proteomes" id="UP000468388"/>
    </source>
</evidence>
<proteinExistence type="predicted"/>
<dbReference type="RefSeq" id="WP_157301440.1">
    <property type="nucleotide sequence ID" value="NZ_BAAAZB010000002.1"/>
</dbReference>
<comment type="caution">
    <text evidence="2">The sequence shown here is derived from an EMBL/GenBank/DDBJ whole genome shotgun (WGS) entry which is preliminary data.</text>
</comment>
<reference evidence="2 3" key="1">
    <citation type="submission" date="2019-12" db="EMBL/GenBank/DDBJ databases">
        <title>The draft genomic sequence of strain Chitinophaga oryziterrae JCM 16595.</title>
        <authorList>
            <person name="Zhang X."/>
        </authorList>
    </citation>
    <scope>NUCLEOTIDE SEQUENCE [LARGE SCALE GENOMIC DNA]</scope>
    <source>
        <strain evidence="2 3">JCM 16595</strain>
    </source>
</reference>
<dbReference type="AlphaFoldDB" id="A0A6N8JEE6"/>
<protein>
    <submittedName>
        <fullName evidence="2">Uncharacterized protein</fullName>
    </submittedName>
</protein>